<protein>
    <recommendedName>
        <fullName evidence="2">NECAP PHear domain-containing protein</fullName>
    </recommendedName>
</protein>
<feature type="region of interest" description="Disordered" evidence="1">
    <location>
        <begin position="1"/>
        <end position="66"/>
    </location>
</feature>
<organism evidence="3 4">
    <name type="scientific">Discostella pseudostelligera</name>
    <dbReference type="NCBI Taxonomy" id="259834"/>
    <lineage>
        <taxon>Eukaryota</taxon>
        <taxon>Sar</taxon>
        <taxon>Stramenopiles</taxon>
        <taxon>Ochrophyta</taxon>
        <taxon>Bacillariophyta</taxon>
        <taxon>Coscinodiscophyceae</taxon>
        <taxon>Thalassiosirophycidae</taxon>
        <taxon>Stephanodiscales</taxon>
        <taxon>Stephanodiscaceae</taxon>
        <taxon>Discostella</taxon>
    </lineage>
</organism>
<feature type="compositionally biased region" description="Low complexity" evidence="1">
    <location>
        <begin position="296"/>
        <end position="313"/>
    </location>
</feature>
<sequence>MLKRATARSKSKANSTKSTSSSSALEAPPNTSTASSSSLLFNTPTTDPNNTAATSIPPPLTASSPPEDEIIERIRLKIPNAHVFKLPPKPSSGGWRGGDWRDKVWQGTLKVVERGENTAVLLVDSNEERNIFAVCPIRHNIDTTNSSNGSSGGGGGGGTNLGNGVDRCIDSSRYFVLRIQNAEGRHMYIGLAFNERNDAFDFNTALEDSRREKEVERKLALGMLGGNGGSGGMHTKVDYTMKEGEKIHVSIPKTGGGDSNYSPTNEGGGDGSSPLNQQQQQTSSSAATRRREAKKSSSNATSSSSALPWSLSNKKGGGVLKPSSKDTPSRLA</sequence>
<feature type="compositionally biased region" description="Low complexity" evidence="1">
    <location>
        <begin position="277"/>
        <end position="287"/>
    </location>
</feature>
<feature type="compositionally biased region" description="Basic and acidic residues" evidence="1">
    <location>
        <begin position="323"/>
        <end position="332"/>
    </location>
</feature>
<evidence type="ECO:0000256" key="1">
    <source>
        <dbReference type="SAM" id="MobiDB-lite"/>
    </source>
</evidence>
<dbReference type="Gene3D" id="2.30.29.30">
    <property type="entry name" value="Pleckstrin-homology domain (PH domain)/Phosphotyrosine-binding domain (PTB)"/>
    <property type="match status" value="1"/>
</dbReference>
<dbReference type="PANTHER" id="PTHR12847">
    <property type="entry name" value="ATP-BINDING CASSETTE ABC TRANSPORTER-RELATED"/>
    <property type="match status" value="1"/>
</dbReference>
<keyword evidence="4" id="KW-1185">Reference proteome</keyword>
<gene>
    <name evidence="3" type="ORF">ACHAWU_007108</name>
</gene>
<dbReference type="PANTHER" id="PTHR12847:SF9">
    <property type="entry name" value="NECAP-LIKE PROTEIN CG9132"/>
    <property type="match status" value="1"/>
</dbReference>
<dbReference type="AlphaFoldDB" id="A0ABD3M1U7"/>
<evidence type="ECO:0000313" key="3">
    <source>
        <dbReference type="EMBL" id="KAL3756157.1"/>
    </source>
</evidence>
<feature type="compositionally biased region" description="Low complexity" evidence="1">
    <location>
        <begin position="12"/>
        <end position="54"/>
    </location>
</feature>
<feature type="compositionally biased region" description="Basic residues" evidence="1">
    <location>
        <begin position="1"/>
        <end position="11"/>
    </location>
</feature>
<evidence type="ECO:0000259" key="2">
    <source>
        <dbReference type="Pfam" id="PF07933"/>
    </source>
</evidence>
<name>A0ABD3M1U7_9STRA</name>
<dbReference type="Pfam" id="PF07933">
    <property type="entry name" value="DUF1681"/>
    <property type="match status" value="1"/>
</dbReference>
<dbReference type="SUPFAM" id="SSF50729">
    <property type="entry name" value="PH domain-like"/>
    <property type="match status" value="1"/>
</dbReference>
<dbReference type="InterPro" id="IPR012466">
    <property type="entry name" value="NECAP_PHear"/>
</dbReference>
<feature type="region of interest" description="Disordered" evidence="1">
    <location>
        <begin position="249"/>
        <end position="332"/>
    </location>
</feature>
<dbReference type="EMBL" id="JALLBG020000312">
    <property type="protein sequence ID" value="KAL3756157.1"/>
    <property type="molecule type" value="Genomic_DNA"/>
</dbReference>
<proteinExistence type="predicted"/>
<reference evidence="3 4" key="1">
    <citation type="submission" date="2024-10" db="EMBL/GenBank/DDBJ databases">
        <title>Updated reference genomes for cyclostephanoid diatoms.</title>
        <authorList>
            <person name="Roberts W.R."/>
            <person name="Alverson A.J."/>
        </authorList>
    </citation>
    <scope>NUCLEOTIDE SEQUENCE [LARGE SCALE GENOMIC DNA]</scope>
    <source>
        <strain evidence="3 4">AJA232-27</strain>
    </source>
</reference>
<accession>A0ABD3M1U7</accession>
<evidence type="ECO:0000313" key="4">
    <source>
        <dbReference type="Proteomes" id="UP001530293"/>
    </source>
</evidence>
<dbReference type="Proteomes" id="UP001530293">
    <property type="component" value="Unassembled WGS sequence"/>
</dbReference>
<comment type="caution">
    <text evidence="3">The sequence shown here is derived from an EMBL/GenBank/DDBJ whole genome shotgun (WGS) entry which is preliminary data.</text>
</comment>
<dbReference type="CDD" id="cd13228">
    <property type="entry name" value="PHear_NECAP"/>
    <property type="match status" value="1"/>
</dbReference>
<dbReference type="InterPro" id="IPR011993">
    <property type="entry name" value="PH-like_dom_sf"/>
</dbReference>
<feature type="domain" description="NECAP PHear" evidence="2">
    <location>
        <begin position="71"/>
        <end position="251"/>
    </location>
</feature>